<dbReference type="GO" id="GO:0005524">
    <property type="term" value="F:ATP binding"/>
    <property type="evidence" value="ECO:0007669"/>
    <property type="project" value="UniProtKB-KW"/>
</dbReference>
<dbReference type="Pfam" id="PF19833">
    <property type="entry name" value="RecG_dom3_C"/>
    <property type="match status" value="1"/>
</dbReference>
<evidence type="ECO:0000256" key="3">
    <source>
        <dbReference type="ARBA" id="ARBA00022741"/>
    </source>
</evidence>
<evidence type="ECO:0000256" key="13">
    <source>
        <dbReference type="ARBA" id="ARBA00034808"/>
    </source>
</evidence>
<keyword evidence="10 15" id="KW-0234">DNA repair</keyword>
<evidence type="ECO:0000259" key="16">
    <source>
        <dbReference type="PROSITE" id="PS51192"/>
    </source>
</evidence>
<dbReference type="InterPro" id="IPR012340">
    <property type="entry name" value="NA-bd_OB-fold"/>
</dbReference>
<evidence type="ECO:0000313" key="18">
    <source>
        <dbReference type="EMBL" id="OXZ27473.1"/>
    </source>
</evidence>
<dbReference type="PANTHER" id="PTHR47964">
    <property type="entry name" value="ATP-DEPENDENT DNA HELICASE HOMOLOG RECG, CHLOROPLASTIC"/>
    <property type="match status" value="1"/>
</dbReference>
<evidence type="ECO:0000256" key="1">
    <source>
        <dbReference type="ARBA" id="ARBA00007504"/>
    </source>
</evidence>
<dbReference type="Pfam" id="PF00270">
    <property type="entry name" value="DEAD"/>
    <property type="match status" value="1"/>
</dbReference>
<accession>A0A233V512</accession>
<keyword evidence="11" id="KW-0413">Isomerase</keyword>
<dbReference type="GO" id="GO:0003677">
    <property type="term" value="F:DNA binding"/>
    <property type="evidence" value="ECO:0007669"/>
    <property type="project" value="UniProtKB-KW"/>
</dbReference>
<evidence type="ECO:0000256" key="4">
    <source>
        <dbReference type="ARBA" id="ARBA00022763"/>
    </source>
</evidence>
<evidence type="ECO:0000256" key="2">
    <source>
        <dbReference type="ARBA" id="ARBA00017846"/>
    </source>
</evidence>
<protein>
    <recommendedName>
        <fullName evidence="2 15">ATP-dependent DNA helicase RecG</fullName>
        <ecNumber evidence="13 15">5.6.2.4</ecNumber>
    </recommendedName>
</protein>
<evidence type="ECO:0000256" key="12">
    <source>
        <dbReference type="ARBA" id="ARBA00034617"/>
    </source>
</evidence>
<dbReference type="InterPro" id="IPR014001">
    <property type="entry name" value="Helicase_ATP-bd"/>
</dbReference>
<feature type="domain" description="Helicase ATP-binding" evidence="16">
    <location>
        <begin position="266"/>
        <end position="427"/>
    </location>
</feature>
<evidence type="ECO:0000256" key="10">
    <source>
        <dbReference type="ARBA" id="ARBA00023204"/>
    </source>
</evidence>
<evidence type="ECO:0000256" key="5">
    <source>
        <dbReference type="ARBA" id="ARBA00022801"/>
    </source>
</evidence>
<evidence type="ECO:0000259" key="17">
    <source>
        <dbReference type="PROSITE" id="PS51194"/>
    </source>
</evidence>
<keyword evidence="4 15" id="KW-0227">DNA damage</keyword>
<evidence type="ECO:0000313" key="19">
    <source>
        <dbReference type="Proteomes" id="UP000215413"/>
    </source>
</evidence>
<dbReference type="EC" id="5.6.2.4" evidence="13 15"/>
<keyword evidence="6 15" id="KW-0347">Helicase</keyword>
<comment type="caution">
    <text evidence="18">The sequence shown here is derived from an EMBL/GenBank/DDBJ whole genome shotgun (WGS) entry which is preliminary data.</text>
</comment>
<dbReference type="SMART" id="SM00487">
    <property type="entry name" value="DEXDc"/>
    <property type="match status" value="1"/>
</dbReference>
<dbReference type="PROSITE" id="PS51194">
    <property type="entry name" value="HELICASE_CTER"/>
    <property type="match status" value="1"/>
</dbReference>
<dbReference type="PANTHER" id="PTHR47964:SF1">
    <property type="entry name" value="ATP-DEPENDENT DNA HELICASE HOMOLOG RECG, CHLOROPLASTIC"/>
    <property type="match status" value="1"/>
</dbReference>
<dbReference type="CDD" id="cd17992">
    <property type="entry name" value="DEXHc_RecG"/>
    <property type="match status" value="1"/>
</dbReference>
<dbReference type="Proteomes" id="UP000215413">
    <property type="component" value="Unassembled WGS sequence"/>
</dbReference>
<sequence length="678" mass="77584">MQLSEVKGIGKKKLEVLNSMGIFDVNDLLNYFPYRYENRSIIKNIIDIRDEESCVTKVKFISKPVTRYLRRNLNLTSAIAFDDTSKISVSWFNQPFIRNQILPNTTYYLYGKINRVQNQFKISSPILSKTFGGKLGIIYPIYKVKKGVTNNDMIKFIDFAIKHCIDEIKNVIPYSMIKNYDIENKRNAIKNIHKPVDYAQFKRARTALVLEEVIIMQLAMKSMKTTLNEQNYIKFQTDESMDIFIQSLKFELTKGQLEAIRDIESDMTSEKRMNRLVQGDVGSGKTIVAEAAIFKSYSSGYQSAFMAPTDILATQHYENLSDDFSKFGLKVCLLKSDLTKSEKDSVLEGIRAGYFDVIVGTHAIIQDFVEFKKLGLVITDEQHRFGVGQRKKISDKGQNPDVLVMTATPIPRTLALSYYGDLDISTINEMPKGRKVIETYSVGFSYEKRIAAFIRKQVENGFQAYIVCPLIEESEALDLENVTELYNRLSSEYFSDINVGMLHGRMKSSEKEEIMKDFVDGKTKILVSTTVIEVGVNVKKANVIVIYNAERFGLSQLHQLRGRVGRSSDQSYCILINNAHSDEQMERMNIMVKTNSGFELSQKDLMMRGSGDLLGTRQSGIPLLNIADLEKDYDLIEKAALITEYIYTNDLCETKEYMYLDEEINKFKDKLLENVIFN</sequence>
<evidence type="ECO:0000256" key="6">
    <source>
        <dbReference type="ARBA" id="ARBA00022806"/>
    </source>
</evidence>
<evidence type="ECO:0000256" key="8">
    <source>
        <dbReference type="ARBA" id="ARBA00023125"/>
    </source>
</evidence>
<dbReference type="Gene3D" id="2.40.50.140">
    <property type="entry name" value="Nucleic acid-binding proteins"/>
    <property type="match status" value="1"/>
</dbReference>
<dbReference type="InterPro" id="IPR004609">
    <property type="entry name" value="ATP-dep_DNA_helicase_RecG"/>
</dbReference>
<comment type="similarity">
    <text evidence="1 15">Belongs to the helicase family. RecG subfamily.</text>
</comment>
<keyword evidence="7 15" id="KW-0067">ATP-binding</keyword>
<keyword evidence="3 15" id="KW-0547">Nucleotide-binding</keyword>
<dbReference type="CDD" id="cd04488">
    <property type="entry name" value="RecG_wedge_OBF"/>
    <property type="match status" value="1"/>
</dbReference>
<dbReference type="InterPro" id="IPR027417">
    <property type="entry name" value="P-loop_NTPase"/>
</dbReference>
<keyword evidence="9 15" id="KW-0233">DNA recombination</keyword>
<dbReference type="InterPro" id="IPR047112">
    <property type="entry name" value="RecG/Mfd"/>
</dbReference>
<dbReference type="InterPro" id="IPR001650">
    <property type="entry name" value="Helicase_C-like"/>
</dbReference>
<dbReference type="InterPro" id="IPR045562">
    <property type="entry name" value="RecG_dom3_C"/>
</dbReference>
<proteinExistence type="inferred from homology"/>
<comment type="catalytic activity">
    <reaction evidence="14 15">
        <text>ATP + H2O = ADP + phosphate + H(+)</text>
        <dbReference type="Rhea" id="RHEA:13065"/>
        <dbReference type="ChEBI" id="CHEBI:15377"/>
        <dbReference type="ChEBI" id="CHEBI:15378"/>
        <dbReference type="ChEBI" id="CHEBI:30616"/>
        <dbReference type="ChEBI" id="CHEBI:43474"/>
        <dbReference type="ChEBI" id="CHEBI:456216"/>
        <dbReference type="EC" id="5.6.2.4"/>
    </reaction>
</comment>
<keyword evidence="5 15" id="KW-0378">Hydrolase</keyword>
<evidence type="ECO:0000256" key="15">
    <source>
        <dbReference type="RuleBase" id="RU363016"/>
    </source>
</evidence>
<evidence type="ECO:0000256" key="11">
    <source>
        <dbReference type="ARBA" id="ARBA00023235"/>
    </source>
</evidence>
<dbReference type="PROSITE" id="PS51192">
    <property type="entry name" value="HELICASE_ATP_BIND_1"/>
    <property type="match status" value="1"/>
</dbReference>
<name>A0A233V512_FINMA</name>
<comment type="function">
    <text evidence="15">Plays a critical role in recombination and DNA repair. Helps process Holliday junction intermediates to mature products by catalyzing branch migration. Has replication fork regression activity, unwinds stalled or blocked replication forks to make a HJ that can be resolved. Has a DNA unwinding activity characteristic of a DNA helicase with 3'-5' polarity.</text>
</comment>
<evidence type="ECO:0000256" key="14">
    <source>
        <dbReference type="ARBA" id="ARBA00048988"/>
    </source>
</evidence>
<dbReference type="SUPFAM" id="SSF50249">
    <property type="entry name" value="Nucleic acid-binding proteins"/>
    <property type="match status" value="1"/>
</dbReference>
<dbReference type="InterPro" id="IPR033454">
    <property type="entry name" value="RecG_wedge"/>
</dbReference>
<dbReference type="NCBIfam" id="TIGR00643">
    <property type="entry name" value="recG"/>
    <property type="match status" value="1"/>
</dbReference>
<dbReference type="GO" id="GO:0006310">
    <property type="term" value="P:DNA recombination"/>
    <property type="evidence" value="ECO:0007669"/>
    <property type="project" value="UniProtKB-UniRule"/>
</dbReference>
<keyword evidence="8" id="KW-0238">DNA-binding</keyword>
<dbReference type="InterPro" id="IPR011545">
    <property type="entry name" value="DEAD/DEAH_box_helicase_dom"/>
</dbReference>
<dbReference type="GO" id="GO:0016887">
    <property type="term" value="F:ATP hydrolysis activity"/>
    <property type="evidence" value="ECO:0007669"/>
    <property type="project" value="RHEA"/>
</dbReference>
<dbReference type="EMBL" id="NDYC01000019">
    <property type="protein sequence ID" value="OXZ27473.1"/>
    <property type="molecule type" value="Genomic_DNA"/>
</dbReference>
<reference evidence="19" key="1">
    <citation type="submission" date="2017-04" db="EMBL/GenBank/DDBJ databases">
        <title>Finegoldia magna isolated from orthopedic joint implant-associated infections.</title>
        <authorList>
            <person name="Bjorklund S."/>
            <person name="Bruggemann H."/>
            <person name="Jensen A."/>
            <person name="Hellmark B."/>
            <person name="Soderquist B."/>
        </authorList>
    </citation>
    <scope>NUCLEOTIDE SEQUENCE [LARGE SCALE GENOMIC DNA]</scope>
    <source>
        <strain evidence="19">CCUG 54800</strain>
    </source>
</reference>
<dbReference type="GO" id="GO:0043138">
    <property type="term" value="F:3'-5' DNA helicase activity"/>
    <property type="evidence" value="ECO:0007669"/>
    <property type="project" value="UniProtKB-EC"/>
</dbReference>
<dbReference type="RefSeq" id="WP_094205598.1">
    <property type="nucleotide sequence ID" value="NZ_NDYC01000019.1"/>
</dbReference>
<dbReference type="NCBIfam" id="NF008168">
    <property type="entry name" value="PRK10917.2-2"/>
    <property type="match status" value="1"/>
</dbReference>
<dbReference type="AlphaFoldDB" id="A0A233V512"/>
<dbReference type="SUPFAM" id="SSF52540">
    <property type="entry name" value="P-loop containing nucleoside triphosphate hydrolases"/>
    <property type="match status" value="2"/>
</dbReference>
<dbReference type="SMART" id="SM00490">
    <property type="entry name" value="HELICc"/>
    <property type="match status" value="1"/>
</dbReference>
<dbReference type="GO" id="GO:0006281">
    <property type="term" value="P:DNA repair"/>
    <property type="evidence" value="ECO:0007669"/>
    <property type="project" value="UniProtKB-UniRule"/>
</dbReference>
<evidence type="ECO:0000256" key="7">
    <source>
        <dbReference type="ARBA" id="ARBA00022840"/>
    </source>
</evidence>
<feature type="domain" description="Helicase C-terminal" evidence="17">
    <location>
        <begin position="449"/>
        <end position="606"/>
    </location>
</feature>
<dbReference type="NCBIfam" id="NF008165">
    <property type="entry name" value="PRK10917.1-3"/>
    <property type="match status" value="1"/>
</dbReference>
<comment type="catalytic activity">
    <reaction evidence="12 15">
        <text>Couples ATP hydrolysis with the unwinding of duplex DNA by translocating in the 3'-5' direction.</text>
        <dbReference type="EC" id="5.6.2.4"/>
    </reaction>
</comment>
<dbReference type="Pfam" id="PF17191">
    <property type="entry name" value="RecG_wedge"/>
    <property type="match status" value="1"/>
</dbReference>
<dbReference type="Pfam" id="PF00271">
    <property type="entry name" value="Helicase_C"/>
    <property type="match status" value="1"/>
</dbReference>
<organism evidence="18 19">
    <name type="scientific">Finegoldia magna</name>
    <name type="common">Peptostreptococcus magnus</name>
    <dbReference type="NCBI Taxonomy" id="1260"/>
    <lineage>
        <taxon>Bacteria</taxon>
        <taxon>Bacillati</taxon>
        <taxon>Bacillota</taxon>
        <taxon>Tissierellia</taxon>
        <taxon>Tissierellales</taxon>
        <taxon>Peptoniphilaceae</taxon>
        <taxon>Finegoldia</taxon>
    </lineage>
</organism>
<gene>
    <name evidence="18" type="ORF">B9N49_03870</name>
</gene>
<dbReference type="Gene3D" id="3.40.50.300">
    <property type="entry name" value="P-loop containing nucleotide triphosphate hydrolases"/>
    <property type="match status" value="2"/>
</dbReference>
<evidence type="ECO:0000256" key="9">
    <source>
        <dbReference type="ARBA" id="ARBA00023172"/>
    </source>
</evidence>